<comment type="similarity">
    <text evidence="1 4 5">Belongs to the cullin family.</text>
</comment>
<evidence type="ECO:0000256" key="1">
    <source>
        <dbReference type="ARBA" id="ARBA00006019"/>
    </source>
</evidence>
<keyword evidence="3" id="KW-0832">Ubl conjugation</keyword>
<dbReference type="Pfam" id="PF10557">
    <property type="entry name" value="Cullin_Nedd8"/>
    <property type="match status" value="1"/>
</dbReference>
<dbReference type="SUPFAM" id="SSF46785">
    <property type="entry name" value="Winged helix' DNA-binding domain"/>
    <property type="match status" value="1"/>
</dbReference>
<evidence type="ECO:0000256" key="6">
    <source>
        <dbReference type="SAM" id="MobiDB-lite"/>
    </source>
</evidence>
<evidence type="ECO:0000256" key="3">
    <source>
        <dbReference type="ARBA" id="ARBA00022843"/>
    </source>
</evidence>
<dbReference type="FunFam" id="1.20.1310.10:FF:000001">
    <property type="entry name" value="Cullin 3"/>
    <property type="match status" value="1"/>
</dbReference>
<dbReference type="PANTHER" id="PTHR11932">
    <property type="entry name" value="CULLIN"/>
    <property type="match status" value="1"/>
</dbReference>
<dbReference type="GO" id="GO:0006511">
    <property type="term" value="P:ubiquitin-dependent protein catabolic process"/>
    <property type="evidence" value="ECO:0007669"/>
    <property type="project" value="InterPro"/>
</dbReference>
<dbReference type="InterPro" id="IPR036388">
    <property type="entry name" value="WH-like_DNA-bd_sf"/>
</dbReference>
<dbReference type="STRING" id="914237.A0A1E1KXB7"/>
<evidence type="ECO:0000256" key="2">
    <source>
        <dbReference type="ARBA" id="ARBA00022499"/>
    </source>
</evidence>
<dbReference type="InterPro" id="IPR001373">
    <property type="entry name" value="Cullin_N"/>
</dbReference>
<dbReference type="PROSITE" id="PS50069">
    <property type="entry name" value="CULLIN_2"/>
    <property type="match status" value="1"/>
</dbReference>
<evidence type="ECO:0000259" key="7">
    <source>
        <dbReference type="PROSITE" id="PS50069"/>
    </source>
</evidence>
<dbReference type="SUPFAM" id="SSF74788">
    <property type="entry name" value="Cullin repeat-like"/>
    <property type="match status" value="1"/>
</dbReference>
<dbReference type="Proteomes" id="UP000178129">
    <property type="component" value="Unassembled WGS sequence"/>
</dbReference>
<dbReference type="InterPro" id="IPR016159">
    <property type="entry name" value="Cullin_repeat-like_dom_sf"/>
</dbReference>
<dbReference type="FunFam" id="1.20.1310.10:FF:000036">
    <property type="entry name" value="SCF ubiquitin ligase subunit CulC, putative"/>
    <property type="match status" value="1"/>
</dbReference>
<dbReference type="FunFam" id="1.20.1310.10:FF:000002">
    <property type="entry name" value="cullin-3 isoform X1"/>
    <property type="match status" value="1"/>
</dbReference>
<reference evidence="9" key="1">
    <citation type="submission" date="2016-03" db="EMBL/GenBank/DDBJ databases">
        <authorList>
            <person name="Ploux O."/>
        </authorList>
    </citation>
    <scope>NUCLEOTIDE SEQUENCE [LARGE SCALE GENOMIC DNA]</scope>
    <source>
        <strain evidence="9">UK7</strain>
    </source>
</reference>
<dbReference type="GO" id="GO:0031625">
    <property type="term" value="F:ubiquitin protein ligase binding"/>
    <property type="evidence" value="ECO:0007669"/>
    <property type="project" value="InterPro"/>
</dbReference>
<dbReference type="InterPro" id="IPR016158">
    <property type="entry name" value="Cullin_homology"/>
</dbReference>
<gene>
    <name evidence="8" type="ORF">RCO7_05980</name>
</gene>
<dbReference type="SMART" id="SM00884">
    <property type="entry name" value="Cullin_Nedd8"/>
    <property type="match status" value="1"/>
</dbReference>
<dbReference type="Pfam" id="PF26557">
    <property type="entry name" value="Cullin_AB"/>
    <property type="match status" value="1"/>
</dbReference>
<dbReference type="EMBL" id="FJUW01000026">
    <property type="protein sequence ID" value="CZT02881.1"/>
    <property type="molecule type" value="Genomic_DNA"/>
</dbReference>
<organism evidence="8 9">
    <name type="scientific">Rhynchosporium graminicola</name>
    <dbReference type="NCBI Taxonomy" id="2792576"/>
    <lineage>
        <taxon>Eukaryota</taxon>
        <taxon>Fungi</taxon>
        <taxon>Dikarya</taxon>
        <taxon>Ascomycota</taxon>
        <taxon>Pezizomycotina</taxon>
        <taxon>Leotiomycetes</taxon>
        <taxon>Helotiales</taxon>
        <taxon>Ploettnerulaceae</taxon>
        <taxon>Rhynchosporium</taxon>
    </lineage>
</organism>
<proteinExistence type="inferred from homology"/>
<dbReference type="InterPro" id="IPR045093">
    <property type="entry name" value="Cullin"/>
</dbReference>
<dbReference type="InterPro" id="IPR036390">
    <property type="entry name" value="WH_DNA-bd_sf"/>
</dbReference>
<dbReference type="FunFam" id="1.10.10.10:FF:000014">
    <property type="entry name" value="Cullin 1"/>
    <property type="match status" value="1"/>
</dbReference>
<keyword evidence="9" id="KW-1185">Reference proteome</keyword>
<accession>A0A1E1KXB7</accession>
<evidence type="ECO:0000313" key="8">
    <source>
        <dbReference type="EMBL" id="CZT02881.1"/>
    </source>
</evidence>
<name>A0A1E1KXB7_9HELO</name>
<dbReference type="SUPFAM" id="SSF75632">
    <property type="entry name" value="Cullin homology domain"/>
    <property type="match status" value="1"/>
</dbReference>
<dbReference type="Gene3D" id="3.30.230.130">
    <property type="entry name" value="Cullin, Chain C, Domain 2"/>
    <property type="match status" value="1"/>
</dbReference>
<dbReference type="InterPro" id="IPR036317">
    <property type="entry name" value="Cullin_homology_sf"/>
</dbReference>
<comment type="caution">
    <text evidence="8">The sequence shown here is derived from an EMBL/GenBank/DDBJ whole genome shotgun (WGS) entry which is preliminary data.</text>
</comment>
<evidence type="ECO:0000256" key="5">
    <source>
        <dbReference type="RuleBase" id="RU003829"/>
    </source>
</evidence>
<dbReference type="SMART" id="SM00182">
    <property type="entry name" value="CULLIN"/>
    <property type="match status" value="1"/>
</dbReference>
<dbReference type="InterPro" id="IPR019559">
    <property type="entry name" value="Cullin_neddylation_domain"/>
</dbReference>
<dbReference type="InParanoid" id="A0A1E1KXB7"/>
<evidence type="ECO:0000313" key="9">
    <source>
        <dbReference type="Proteomes" id="UP000178129"/>
    </source>
</evidence>
<keyword evidence="2" id="KW-1017">Isopeptide bond</keyword>
<sequence length="850" mass="96831">MSAESSEESNIERAMKDLRLAGVNPLGGRDDNDFESQWEILGSALREIHTKNASQLSFEQIYRASYKIVLKKQGDILYQRVKQFEEQWFGGEVLPGIRKLITPNLLSISRDGGAGVAGVTANERRMTGEDFLRGLKAAWEDHITTMNMTTDVLMYMDRVYCTDNRKPSIYTTSMGLFRQHVLRSAIASGSDVTVSHLLNNVLLDQIAMERDGDVIDKPLIRAVVYMYEGLYESDDESEKEKLYLTVFQPVFLQHAEVHYKKECETLLRQSDASTWLRQTRKRLAEEEVRCQTTLSTLTTGEIARVVENEMVIAHLTEFLAMEGSGIKAMIQNDRYDDLTLLYQLISRVDPSKSPLKIALQARVVELGSDINRSITESESSTGQAAQPEEGEPEAGDKSRAPKQSAASKQTASAIRWVDEVLALKDKFDTMWRQCLSQDLILQTALTKSFSDFINLFPRCSEYVSLFIDDNLKRGIKGKTETEIEVVLEKATTLLRYIQDKDMFERYYKKHLARRLLHGKSESADVEKQMITRMKMEIGNAFTTKLEGMFKDMTMSDDLTSGYRAFISSLGDLDRKQVDLGINVLTTNYWPMESMGGSNSKREDGTPISCSWPPEIMNLQESFKKFYLKERNGRKLTWLGFLGSADIKCVFPKIPGKEGLFGRERRHELNVPTYGMIILLLFNDLADRESLTYEAIQQSTNIPAQDLSRMLYTLSVLPKARVLTKDPANKELPKPGDRFSFNASFTSKAVKIKAPVMVGAVNKVEGEDERKETEERNDEHRGYVIDTVIVRIMKARKTLTHQILFSEVIQQLSQRFSPNINMMKKRVDSLIEREYLERVEDAAVPTYLYLA</sequence>
<dbReference type="Gene3D" id="1.20.1310.10">
    <property type="entry name" value="Cullin Repeats"/>
    <property type="match status" value="4"/>
</dbReference>
<dbReference type="FunFam" id="1.20.1310.10:FF:000061">
    <property type="entry name" value="Related to cullulin 3"/>
    <property type="match status" value="1"/>
</dbReference>
<protein>
    <submittedName>
        <fullName evidence="8">Related to cullulin 3</fullName>
    </submittedName>
</protein>
<dbReference type="Pfam" id="PF00888">
    <property type="entry name" value="Cullin"/>
    <property type="match status" value="1"/>
</dbReference>
<dbReference type="FunCoup" id="A0A1E1KXB7">
    <property type="interactions" value="797"/>
</dbReference>
<dbReference type="InterPro" id="IPR059120">
    <property type="entry name" value="Cullin-like_AB"/>
</dbReference>
<feature type="domain" description="Cullin family profile" evidence="7">
    <location>
        <begin position="458"/>
        <end position="714"/>
    </location>
</feature>
<dbReference type="Gene3D" id="1.10.10.10">
    <property type="entry name" value="Winged helix-like DNA-binding domain superfamily/Winged helix DNA-binding domain"/>
    <property type="match status" value="1"/>
</dbReference>
<dbReference type="AlphaFoldDB" id="A0A1E1KXB7"/>
<feature type="region of interest" description="Disordered" evidence="6">
    <location>
        <begin position="375"/>
        <end position="407"/>
    </location>
</feature>
<evidence type="ECO:0000256" key="4">
    <source>
        <dbReference type="PROSITE-ProRule" id="PRU00330"/>
    </source>
</evidence>